<dbReference type="InterPro" id="IPR032675">
    <property type="entry name" value="LRR_dom_sf"/>
</dbReference>
<evidence type="ECO:0000313" key="2">
    <source>
        <dbReference type="Proteomes" id="UP000717328"/>
    </source>
</evidence>
<organism evidence="1 2">
    <name type="scientific">Sphagnurus paluster</name>
    <dbReference type="NCBI Taxonomy" id="117069"/>
    <lineage>
        <taxon>Eukaryota</taxon>
        <taxon>Fungi</taxon>
        <taxon>Dikarya</taxon>
        <taxon>Basidiomycota</taxon>
        <taxon>Agaricomycotina</taxon>
        <taxon>Agaricomycetes</taxon>
        <taxon>Agaricomycetidae</taxon>
        <taxon>Agaricales</taxon>
        <taxon>Tricholomatineae</taxon>
        <taxon>Lyophyllaceae</taxon>
        <taxon>Sphagnurus</taxon>
    </lineage>
</organism>
<dbReference type="Gene3D" id="3.80.10.10">
    <property type="entry name" value="Ribonuclease Inhibitor"/>
    <property type="match status" value="1"/>
</dbReference>
<proteinExistence type="predicted"/>
<evidence type="ECO:0008006" key="3">
    <source>
        <dbReference type="Google" id="ProtNLM"/>
    </source>
</evidence>
<dbReference type="SUPFAM" id="SSF81383">
    <property type="entry name" value="F-box domain"/>
    <property type="match status" value="1"/>
</dbReference>
<dbReference type="EMBL" id="JABCKI010006561">
    <property type="protein sequence ID" value="KAG5634200.1"/>
    <property type="molecule type" value="Genomic_DNA"/>
</dbReference>
<gene>
    <name evidence="1" type="ORF">H0H81_002917</name>
</gene>
<dbReference type="OrthoDB" id="2734547at2759"/>
<reference evidence="1" key="2">
    <citation type="submission" date="2021-10" db="EMBL/GenBank/DDBJ databases">
        <title>Phylogenomics reveals ancestral predisposition of the termite-cultivated fungus Termitomyces towards a domesticated lifestyle.</title>
        <authorList>
            <person name="Auxier B."/>
            <person name="Grum-Grzhimaylo A."/>
            <person name="Cardenas M.E."/>
            <person name="Lodge J.D."/>
            <person name="Laessoe T."/>
            <person name="Pedersen O."/>
            <person name="Smith M.E."/>
            <person name="Kuyper T.W."/>
            <person name="Franco-Molano E.A."/>
            <person name="Baroni T.J."/>
            <person name="Aanen D.K."/>
        </authorList>
    </citation>
    <scope>NUCLEOTIDE SEQUENCE</scope>
    <source>
        <strain evidence="1">D49</strain>
    </source>
</reference>
<dbReference type="InterPro" id="IPR036047">
    <property type="entry name" value="F-box-like_dom_sf"/>
</dbReference>
<accession>A0A9P7K2R4</accession>
<dbReference type="SUPFAM" id="SSF52047">
    <property type="entry name" value="RNI-like"/>
    <property type="match status" value="1"/>
</dbReference>
<sequence>MKLPAEIVDHIIDYLGSLNPKALSACSLVSSQWLRRCRYHLFSTVHLGPCRLPLFKNLLRSPSCTLTRYVSHIEIDGSSKPSNASAPTVSAIIESISIIQHSRFSRITSVRLQNIDWTALHFQEQTAIKRSLSRMTTLTRLEFHRIEFHDLREAARMLASLPSVRHTTFSHILFTKYADQAVAAAARLRLPTHLTSIELGPGDAVPSVLACLATHSIHEAPCIRALSINGLRRDDVAHLNSALSVIGPQLQQLKIAFWEGGTSENAGVPGAPSGCIDLRTLENLRCLSLDLDDATHVDRTQGPVAALTSILSTLSSSELQSVDLVVRPSSTKAVACAEWRELDVAISRKHADCIQPVRLQLVCDAIKGIDESVLQKTLEARVREDMSSLDRRGKLRLACVFDPKTNQERAEWRRWVRTLARRF</sequence>
<name>A0A9P7K2R4_9AGAR</name>
<protein>
    <recommendedName>
        <fullName evidence="3">F-box domain-containing protein</fullName>
    </recommendedName>
</protein>
<dbReference type="Proteomes" id="UP000717328">
    <property type="component" value="Unassembled WGS sequence"/>
</dbReference>
<dbReference type="AlphaFoldDB" id="A0A9P7K2R4"/>
<keyword evidence="2" id="KW-1185">Reference proteome</keyword>
<evidence type="ECO:0000313" key="1">
    <source>
        <dbReference type="EMBL" id="KAG5634200.1"/>
    </source>
</evidence>
<comment type="caution">
    <text evidence="1">The sequence shown here is derived from an EMBL/GenBank/DDBJ whole genome shotgun (WGS) entry which is preliminary data.</text>
</comment>
<reference evidence="1" key="1">
    <citation type="submission" date="2021-02" db="EMBL/GenBank/DDBJ databases">
        <authorList>
            <person name="Nieuwenhuis M."/>
            <person name="Van De Peppel L.J.J."/>
        </authorList>
    </citation>
    <scope>NUCLEOTIDE SEQUENCE</scope>
    <source>
        <strain evidence="1">D49</strain>
    </source>
</reference>